<reference evidence="8 9" key="1">
    <citation type="journal article" date="2020" name="bioRxiv">
        <title>Sequence and annotation of 42 cannabis genomes reveals extensive copy number variation in cannabinoid synthesis and pathogen resistance genes.</title>
        <authorList>
            <person name="Mckernan K.J."/>
            <person name="Helbert Y."/>
            <person name="Kane L.T."/>
            <person name="Ebling H."/>
            <person name="Zhang L."/>
            <person name="Liu B."/>
            <person name="Eaton Z."/>
            <person name="Mclaughlin S."/>
            <person name="Kingan S."/>
            <person name="Baybayan P."/>
            <person name="Concepcion G."/>
            <person name="Jordan M."/>
            <person name="Riva A."/>
            <person name="Barbazuk W."/>
            <person name="Harkins T."/>
        </authorList>
    </citation>
    <scope>NUCLEOTIDE SEQUENCE [LARGE SCALE GENOMIC DNA]</scope>
    <source>
        <strain evidence="9">cv. Jamaican Lion 4</strain>
        <tissue evidence="8">Leaf</tissue>
    </source>
</reference>
<evidence type="ECO:0000313" key="8">
    <source>
        <dbReference type="EMBL" id="KAF4393706.1"/>
    </source>
</evidence>
<evidence type="ECO:0000256" key="5">
    <source>
        <dbReference type="ARBA" id="ARBA00023157"/>
    </source>
</evidence>
<evidence type="ECO:0000256" key="1">
    <source>
        <dbReference type="ARBA" id="ARBA00006722"/>
    </source>
</evidence>
<name>A0A7J6HEC9_CANSA</name>
<protein>
    <recommendedName>
        <fullName evidence="7">Defensin-like domain-containing protein</fullName>
    </recommendedName>
</protein>
<keyword evidence="3" id="KW-0295">Fungicide</keyword>
<feature type="chain" id="PRO_5029648744" description="Defensin-like domain-containing protein" evidence="6">
    <location>
        <begin position="28"/>
        <end position="87"/>
    </location>
</feature>
<dbReference type="AlphaFoldDB" id="A0A7J6HEC9"/>
<comment type="caution">
    <text evidence="8">The sequence shown here is derived from an EMBL/GenBank/DDBJ whole genome shotgun (WGS) entry which is preliminary data.</text>
</comment>
<keyword evidence="5" id="KW-1015">Disulfide bond</keyword>
<evidence type="ECO:0000256" key="4">
    <source>
        <dbReference type="ARBA" id="ARBA00022821"/>
    </source>
</evidence>
<evidence type="ECO:0000259" key="7">
    <source>
        <dbReference type="Pfam" id="PF24552"/>
    </source>
</evidence>
<evidence type="ECO:0000256" key="3">
    <source>
        <dbReference type="ARBA" id="ARBA00022577"/>
    </source>
</evidence>
<dbReference type="InterPro" id="IPR056373">
    <property type="entry name" value="Defensin-like_dom"/>
</dbReference>
<proteinExistence type="inferred from homology"/>
<dbReference type="Pfam" id="PF24552">
    <property type="entry name" value="Defensin"/>
    <property type="match status" value="1"/>
</dbReference>
<comment type="similarity">
    <text evidence="1">Belongs to the DEFL family.</text>
</comment>
<dbReference type="GO" id="GO:0050832">
    <property type="term" value="P:defense response to fungus"/>
    <property type="evidence" value="ECO:0007669"/>
    <property type="project" value="UniProtKB-KW"/>
</dbReference>
<keyword evidence="2" id="KW-0929">Antimicrobial</keyword>
<accession>A0A7J6HEC9</accession>
<dbReference type="Proteomes" id="UP000583929">
    <property type="component" value="Unassembled WGS sequence"/>
</dbReference>
<feature type="signal peptide" evidence="6">
    <location>
        <begin position="1"/>
        <end position="27"/>
    </location>
</feature>
<evidence type="ECO:0000256" key="2">
    <source>
        <dbReference type="ARBA" id="ARBA00022529"/>
    </source>
</evidence>
<gene>
    <name evidence="8" type="ORF">G4B88_007692</name>
</gene>
<dbReference type="GO" id="GO:0031640">
    <property type="term" value="P:killing of cells of another organism"/>
    <property type="evidence" value="ECO:0007669"/>
    <property type="project" value="UniProtKB-KW"/>
</dbReference>
<keyword evidence="6" id="KW-0732">Signal</keyword>
<evidence type="ECO:0000256" key="6">
    <source>
        <dbReference type="SAM" id="SignalP"/>
    </source>
</evidence>
<feature type="domain" description="Defensin-like" evidence="7">
    <location>
        <begin position="37"/>
        <end position="86"/>
    </location>
</feature>
<evidence type="ECO:0000313" key="9">
    <source>
        <dbReference type="Proteomes" id="UP000583929"/>
    </source>
</evidence>
<sequence>MAALQKFLMLFLIATALVSIQLHSSNGEDVHPKGPVDPFCYVPCSVIFGDKECSSYCIKKKFRTGICMHQDLFLSTPNADLMCCCSP</sequence>
<dbReference type="EMBL" id="JAATIQ010000048">
    <property type="protein sequence ID" value="KAF4393706.1"/>
    <property type="molecule type" value="Genomic_DNA"/>
</dbReference>
<keyword evidence="9" id="KW-1185">Reference proteome</keyword>
<keyword evidence="4" id="KW-0611">Plant defense</keyword>
<organism evidence="8 9">
    <name type="scientific">Cannabis sativa</name>
    <name type="common">Hemp</name>
    <name type="synonym">Marijuana</name>
    <dbReference type="NCBI Taxonomy" id="3483"/>
    <lineage>
        <taxon>Eukaryota</taxon>
        <taxon>Viridiplantae</taxon>
        <taxon>Streptophyta</taxon>
        <taxon>Embryophyta</taxon>
        <taxon>Tracheophyta</taxon>
        <taxon>Spermatophyta</taxon>
        <taxon>Magnoliopsida</taxon>
        <taxon>eudicotyledons</taxon>
        <taxon>Gunneridae</taxon>
        <taxon>Pentapetalae</taxon>
        <taxon>rosids</taxon>
        <taxon>fabids</taxon>
        <taxon>Rosales</taxon>
        <taxon>Cannabaceae</taxon>
        <taxon>Cannabis</taxon>
    </lineage>
</organism>